<dbReference type="Pfam" id="PF02487">
    <property type="entry name" value="CLN3"/>
    <property type="match status" value="1"/>
</dbReference>
<comment type="similarity">
    <text evidence="2 7">Belongs to the battenin family.</text>
</comment>
<feature type="transmembrane region" description="Helical" evidence="7">
    <location>
        <begin position="115"/>
        <end position="136"/>
    </location>
</feature>
<keyword evidence="6 7" id="KW-0472">Membrane</keyword>
<dbReference type="GO" id="GO:0007040">
    <property type="term" value="P:lysosome organization"/>
    <property type="evidence" value="ECO:0007669"/>
    <property type="project" value="TreeGrafter"/>
</dbReference>
<reference evidence="8" key="1">
    <citation type="submission" date="2014-05" db="EMBL/GenBank/DDBJ databases">
        <authorList>
            <person name="Chronopoulou M."/>
        </authorList>
    </citation>
    <scope>NUCLEOTIDE SEQUENCE</scope>
    <source>
        <tissue evidence="8">Whole organism</tissue>
    </source>
</reference>
<name>A0A0K2UKR4_LEPSM</name>
<evidence type="ECO:0000256" key="4">
    <source>
        <dbReference type="ARBA" id="ARBA00022692"/>
    </source>
</evidence>
<accession>A0A0K2UKR4</accession>
<feature type="transmembrane region" description="Helical" evidence="7">
    <location>
        <begin position="7"/>
        <end position="26"/>
    </location>
</feature>
<dbReference type="InterPro" id="IPR018460">
    <property type="entry name" value="Battenin_disease_Cln3_subgr"/>
</dbReference>
<feature type="transmembrane region" description="Helical" evidence="7">
    <location>
        <begin position="349"/>
        <end position="374"/>
    </location>
</feature>
<evidence type="ECO:0000256" key="2">
    <source>
        <dbReference type="ARBA" id="ARBA00007467"/>
    </source>
</evidence>
<dbReference type="PANTHER" id="PTHR10981:SF0">
    <property type="entry name" value="BATTENIN"/>
    <property type="match status" value="1"/>
</dbReference>
<keyword evidence="7" id="KW-0458">Lysosome</keyword>
<sequence length="426" mass="47866">MRVKVGYWILGLCNNFGYVVMLSSAMDILNPSHINGENFIRIFESQTNATNPNPRDCNPISTGAVLLADVIPTIIIKILIPFVSVGFHFRIASSVILSIFSFILVGISHSAESTFAGIVCTSLASGLGELSFLGLMSRFPESVVSFWSSGTGAAGIAGATTYAFMTGLGISSRTTLLCMLVVPLIMAFTFWFVVYPKAHQNQTASTLGYESLGLFDVRSDPDSSDVEEEEDVLRFHIPSNNQARELNFRARLSYVPELLKYMLPLGIVYFFEYLVNQGLFELLYFPEFKVFNHHEQYRWYQVIYQVGVFISRSSLMCFSVQRIWILSILQIINFFILLPQAIFRFMPSYWLVFGLVFWEGLLGGCAYVNTFTNIRKNIPELSRQEFALSFSSLADSLGIAISGFIALPLHKFICNMPIMKLPIKNL</sequence>
<dbReference type="SUPFAM" id="SSF103473">
    <property type="entry name" value="MFS general substrate transporter"/>
    <property type="match status" value="1"/>
</dbReference>
<feature type="transmembrane region" description="Helical" evidence="7">
    <location>
        <begin position="170"/>
        <end position="194"/>
    </location>
</feature>
<protein>
    <recommendedName>
        <fullName evidence="7">Battenin</fullName>
    </recommendedName>
</protein>
<dbReference type="InterPro" id="IPR003492">
    <property type="entry name" value="Battenin_disease_Cln3"/>
</dbReference>
<dbReference type="GO" id="GO:0051453">
    <property type="term" value="P:regulation of intracellular pH"/>
    <property type="evidence" value="ECO:0007669"/>
    <property type="project" value="TreeGrafter"/>
</dbReference>
<proteinExistence type="inferred from homology"/>
<keyword evidence="4 7" id="KW-0812">Transmembrane</keyword>
<feature type="transmembrane region" description="Helical" evidence="7">
    <location>
        <begin position="143"/>
        <end position="164"/>
    </location>
</feature>
<dbReference type="OrthoDB" id="5965864at2759"/>
<evidence type="ECO:0000256" key="6">
    <source>
        <dbReference type="ARBA" id="ARBA00023136"/>
    </source>
</evidence>
<feature type="transmembrane region" description="Helical" evidence="7">
    <location>
        <begin position="60"/>
        <end position="80"/>
    </location>
</feature>
<feature type="transmembrane region" description="Helical" evidence="7">
    <location>
        <begin position="87"/>
        <end position="109"/>
    </location>
</feature>
<dbReference type="GO" id="GO:0012505">
    <property type="term" value="C:endomembrane system"/>
    <property type="evidence" value="ECO:0007669"/>
    <property type="project" value="UniProtKB-SubCell"/>
</dbReference>
<dbReference type="InterPro" id="IPR036259">
    <property type="entry name" value="MFS_trans_sf"/>
</dbReference>
<keyword evidence="3" id="KW-0813">Transport</keyword>
<feature type="transmembrane region" description="Helical" evidence="7">
    <location>
        <begin position="323"/>
        <end position="343"/>
    </location>
</feature>
<dbReference type="EMBL" id="HACA01021131">
    <property type="protein sequence ID" value="CDW38492.1"/>
    <property type="molecule type" value="Transcribed_RNA"/>
</dbReference>
<dbReference type="PANTHER" id="PTHR10981">
    <property type="entry name" value="BATTENIN"/>
    <property type="match status" value="1"/>
</dbReference>
<comment type="subcellular location">
    <subcellularLocation>
        <location evidence="1">Endomembrane system</location>
        <topology evidence="1">Multi-pass membrane protein</topology>
    </subcellularLocation>
    <subcellularLocation>
        <location evidence="7">Lysosome membrane</location>
        <topology evidence="7">Multi-pass membrane protein</topology>
    </subcellularLocation>
</comment>
<evidence type="ECO:0000256" key="1">
    <source>
        <dbReference type="ARBA" id="ARBA00004127"/>
    </source>
</evidence>
<dbReference type="PRINTS" id="PR01315">
    <property type="entry name" value="BATTENIN"/>
</dbReference>
<evidence type="ECO:0000256" key="5">
    <source>
        <dbReference type="ARBA" id="ARBA00022989"/>
    </source>
</evidence>
<feature type="transmembrane region" description="Helical" evidence="7">
    <location>
        <begin position="386"/>
        <end position="409"/>
    </location>
</feature>
<keyword evidence="5 7" id="KW-1133">Transmembrane helix</keyword>
<dbReference type="GO" id="GO:0005765">
    <property type="term" value="C:lysosomal membrane"/>
    <property type="evidence" value="ECO:0007669"/>
    <property type="project" value="UniProtKB-SubCell"/>
</dbReference>
<evidence type="ECO:0000256" key="7">
    <source>
        <dbReference type="RuleBase" id="RU361113"/>
    </source>
</evidence>
<dbReference type="AlphaFoldDB" id="A0A0K2UKR4"/>
<organism evidence="8">
    <name type="scientific">Lepeophtheirus salmonis</name>
    <name type="common">Salmon louse</name>
    <name type="synonym">Caligus salmonis</name>
    <dbReference type="NCBI Taxonomy" id="72036"/>
    <lineage>
        <taxon>Eukaryota</taxon>
        <taxon>Metazoa</taxon>
        <taxon>Ecdysozoa</taxon>
        <taxon>Arthropoda</taxon>
        <taxon>Crustacea</taxon>
        <taxon>Multicrustacea</taxon>
        <taxon>Hexanauplia</taxon>
        <taxon>Copepoda</taxon>
        <taxon>Siphonostomatoida</taxon>
        <taxon>Caligidae</taxon>
        <taxon>Lepeophtheirus</taxon>
    </lineage>
</organism>
<feature type="transmembrane region" description="Helical" evidence="7">
    <location>
        <begin position="258"/>
        <end position="279"/>
    </location>
</feature>
<evidence type="ECO:0000313" key="8">
    <source>
        <dbReference type="EMBL" id="CDW38492.1"/>
    </source>
</evidence>
<dbReference type="PIRSF" id="PIRSF015974">
    <property type="entry name" value="CLN3_BTN1"/>
    <property type="match status" value="1"/>
</dbReference>
<evidence type="ECO:0000256" key="3">
    <source>
        <dbReference type="ARBA" id="ARBA00022448"/>
    </source>
</evidence>